<dbReference type="RefSeq" id="XP_026307811.1">
    <property type="nucleotide sequence ID" value="XM_026452026.1"/>
</dbReference>
<organism evidence="2 3">
    <name type="scientific">Piliocolobus tephrosceles</name>
    <name type="common">Ugandan red Colobus</name>
    <dbReference type="NCBI Taxonomy" id="591936"/>
    <lineage>
        <taxon>Eukaryota</taxon>
        <taxon>Metazoa</taxon>
        <taxon>Chordata</taxon>
        <taxon>Craniata</taxon>
        <taxon>Vertebrata</taxon>
        <taxon>Euteleostomi</taxon>
        <taxon>Mammalia</taxon>
        <taxon>Eutheria</taxon>
        <taxon>Euarchontoglires</taxon>
        <taxon>Primates</taxon>
        <taxon>Haplorrhini</taxon>
        <taxon>Catarrhini</taxon>
        <taxon>Cercopithecidae</taxon>
        <taxon>Colobinae</taxon>
        <taxon>Piliocolobus</taxon>
    </lineage>
</organism>
<feature type="compositionally biased region" description="Basic and acidic residues" evidence="1">
    <location>
        <begin position="51"/>
        <end position="69"/>
    </location>
</feature>
<evidence type="ECO:0000313" key="3">
    <source>
        <dbReference type="Proteomes" id="UP000694416"/>
    </source>
</evidence>
<proteinExistence type="predicted"/>
<sequence length="132" mass="14572">MTPDQALKHAWIHQSRNLKPQPRPQTLRKSSSFFPSETRKDKVQGCHHLSKKADEITNETTEKTKDGSTKHVQPSGDQQDSLQHGADTVQLPQLVEAPKKSEAPVGAEVSMTSPGQSKNFSLKNTNILPPIV</sequence>
<dbReference type="Proteomes" id="UP000694416">
    <property type="component" value="Unplaced"/>
</dbReference>
<dbReference type="KEGG" id="pteh:111528526"/>
<feature type="compositionally biased region" description="Polar residues" evidence="1">
    <location>
        <begin position="110"/>
        <end position="132"/>
    </location>
</feature>
<reference evidence="2" key="2">
    <citation type="submission" date="2025-09" db="UniProtKB">
        <authorList>
            <consortium name="Ensembl"/>
        </authorList>
    </citation>
    <scope>IDENTIFICATION</scope>
</reference>
<reference evidence="2" key="1">
    <citation type="submission" date="2025-08" db="UniProtKB">
        <authorList>
            <consortium name="Ensembl"/>
        </authorList>
    </citation>
    <scope>IDENTIFICATION</scope>
</reference>
<dbReference type="AlphaFoldDB" id="A0A8C9INR3"/>
<protein>
    <submittedName>
        <fullName evidence="2">Dual specificity tyrosine-phosphorylation-regulated kinase 4-like</fullName>
    </submittedName>
</protein>
<name>A0A8C9INR3_9PRIM</name>
<evidence type="ECO:0000313" key="2">
    <source>
        <dbReference type="Ensembl" id="ENSPTEP00000037596.1"/>
    </source>
</evidence>
<feature type="region of interest" description="Disordered" evidence="1">
    <location>
        <begin position="1"/>
        <end position="132"/>
    </location>
</feature>
<feature type="compositionally biased region" description="Polar residues" evidence="1">
    <location>
        <begin position="70"/>
        <end position="82"/>
    </location>
</feature>
<gene>
    <name evidence="2" type="primary">LOC111528526</name>
</gene>
<keyword evidence="3" id="KW-1185">Reference proteome</keyword>
<evidence type="ECO:0000256" key="1">
    <source>
        <dbReference type="SAM" id="MobiDB-lite"/>
    </source>
</evidence>
<accession>A0A8C9INR3</accession>
<dbReference type="GeneID" id="111528526"/>
<dbReference type="Ensembl" id="ENSPTET00000050830.1">
    <property type="protein sequence ID" value="ENSPTEP00000037596.1"/>
    <property type="gene ID" value="ENSPTEG00000035139.1"/>
</dbReference>